<dbReference type="RefSeq" id="WP_099200345.1">
    <property type="nucleotide sequence ID" value="NZ_JBIRXA010000014.1"/>
</dbReference>
<dbReference type="OrthoDB" id="4338087at2"/>
<evidence type="ECO:0000256" key="1">
    <source>
        <dbReference type="SAM" id="MobiDB-lite"/>
    </source>
</evidence>
<sequence length="93" mass="9050">MPRPTPAQIAYGSATVVISTVALLLLSPTVSGGTAAVVALAALALGLAVAFAVPRRQARAAARPAGRPATPARAAAPVGRAATHAVGEHSVHG</sequence>
<dbReference type="EMBL" id="NHZO01000151">
    <property type="protein sequence ID" value="PHQ49855.1"/>
    <property type="molecule type" value="Genomic_DNA"/>
</dbReference>
<evidence type="ECO:0000313" key="4">
    <source>
        <dbReference type="Proteomes" id="UP000222531"/>
    </source>
</evidence>
<keyword evidence="2" id="KW-0812">Transmembrane</keyword>
<organism evidence="3 4">
    <name type="scientific">Streptomyces cinnamoneus</name>
    <name type="common">Streptoverticillium cinnamoneum</name>
    <dbReference type="NCBI Taxonomy" id="53446"/>
    <lineage>
        <taxon>Bacteria</taxon>
        <taxon>Bacillati</taxon>
        <taxon>Actinomycetota</taxon>
        <taxon>Actinomycetes</taxon>
        <taxon>Kitasatosporales</taxon>
        <taxon>Streptomycetaceae</taxon>
        <taxon>Streptomyces</taxon>
        <taxon>Streptomyces cinnamoneus group</taxon>
    </lineage>
</organism>
<feature type="compositionally biased region" description="Low complexity" evidence="1">
    <location>
        <begin position="60"/>
        <end position="85"/>
    </location>
</feature>
<dbReference type="Proteomes" id="UP000222531">
    <property type="component" value="Unassembled WGS sequence"/>
</dbReference>
<protein>
    <submittedName>
        <fullName evidence="3">Uncharacterized protein</fullName>
    </submittedName>
</protein>
<feature type="transmembrane region" description="Helical" evidence="2">
    <location>
        <begin position="33"/>
        <end position="53"/>
    </location>
</feature>
<feature type="transmembrane region" description="Helical" evidence="2">
    <location>
        <begin position="9"/>
        <end position="27"/>
    </location>
</feature>
<comment type="caution">
    <text evidence="3">The sequence shown here is derived from an EMBL/GenBank/DDBJ whole genome shotgun (WGS) entry which is preliminary data.</text>
</comment>
<proteinExistence type="predicted"/>
<evidence type="ECO:0000313" key="3">
    <source>
        <dbReference type="EMBL" id="PHQ49855.1"/>
    </source>
</evidence>
<accession>A0A2G1XF75</accession>
<gene>
    <name evidence="3" type="ORF">BLA24_19635</name>
</gene>
<keyword evidence="2" id="KW-1133">Transmembrane helix</keyword>
<keyword evidence="2" id="KW-0472">Membrane</keyword>
<evidence type="ECO:0000256" key="2">
    <source>
        <dbReference type="SAM" id="Phobius"/>
    </source>
</evidence>
<name>A0A2G1XF75_STRCJ</name>
<reference evidence="3 4" key="1">
    <citation type="journal article" date="2017" name="Biochemistry">
        <title>Identification of the Biosynthetic Pathway for the Antibiotic Bicyclomycin.</title>
        <authorList>
            <person name="Patteson J."/>
            <person name="Cai W."/>
            <person name="Johnson R.A."/>
            <person name="Santa Maria K."/>
            <person name="Li B."/>
        </authorList>
    </citation>
    <scope>NUCLEOTIDE SEQUENCE [LARGE SCALE GENOMIC DNA]</scope>
    <source>
        <strain evidence="3 4">ATCC 21532</strain>
    </source>
</reference>
<feature type="region of interest" description="Disordered" evidence="1">
    <location>
        <begin position="60"/>
        <end position="93"/>
    </location>
</feature>
<keyword evidence="4" id="KW-1185">Reference proteome</keyword>
<dbReference type="AlphaFoldDB" id="A0A2G1XF75"/>